<feature type="domain" description="DUF4376" evidence="1">
    <location>
        <begin position="65"/>
        <end position="159"/>
    </location>
</feature>
<dbReference type="KEGG" id="pnt:G5B91_12435"/>
<evidence type="ECO:0000259" key="1">
    <source>
        <dbReference type="Pfam" id="PF14301"/>
    </source>
</evidence>
<dbReference type="Pfam" id="PF14301">
    <property type="entry name" value="DUF4376"/>
    <property type="match status" value="1"/>
</dbReference>
<proteinExistence type="predicted"/>
<organism evidence="2 3">
    <name type="scientific">Pseudomonas nitroreducens</name>
    <dbReference type="NCBI Taxonomy" id="46680"/>
    <lineage>
        <taxon>Bacteria</taxon>
        <taxon>Pseudomonadati</taxon>
        <taxon>Pseudomonadota</taxon>
        <taxon>Gammaproteobacteria</taxon>
        <taxon>Pseudomonadales</taxon>
        <taxon>Pseudomonadaceae</taxon>
        <taxon>Pseudomonas</taxon>
    </lineage>
</organism>
<protein>
    <submittedName>
        <fullName evidence="2">DUF4376 domain-containing protein</fullName>
    </submittedName>
</protein>
<reference evidence="2 3" key="1">
    <citation type="submission" date="2020-02" db="EMBL/GenBank/DDBJ databases">
        <title>Integrative conjugative elements (ICEs) and plasmids drive adaptation of Pseudomonas nitroreducens strain HBP1 to wastewater environment.</title>
        <authorList>
            <person name="Sentchilo V."/>
            <person name="Carraro N."/>
            <person name="Bertelli C."/>
            <person name="van der Meer J.R."/>
        </authorList>
    </citation>
    <scope>NUCLEOTIDE SEQUENCE [LARGE SCALE GENOMIC DNA]</scope>
    <source>
        <strain evidence="2 3">HBP1</strain>
    </source>
</reference>
<dbReference type="Proteomes" id="UP000501063">
    <property type="component" value="Chromosome"/>
</dbReference>
<accession>A0A6G6IVE5</accession>
<gene>
    <name evidence="2" type="ORF">G5B91_12435</name>
</gene>
<evidence type="ECO:0000313" key="2">
    <source>
        <dbReference type="EMBL" id="QIE87029.1"/>
    </source>
</evidence>
<name>A0A6G6IVE5_PSENT</name>
<dbReference type="EMBL" id="CP049140">
    <property type="protein sequence ID" value="QIE87029.1"/>
    <property type="molecule type" value="Genomic_DNA"/>
</dbReference>
<dbReference type="RefSeq" id="WP_024763261.1">
    <property type="nucleotide sequence ID" value="NZ_CP049140.1"/>
</dbReference>
<evidence type="ECO:0000313" key="3">
    <source>
        <dbReference type="Proteomes" id="UP000501063"/>
    </source>
</evidence>
<sequence>MLYSASERGFYSPEIHGLAIPDDAVEVSAPEYSALMLGQAQGKMIVPGPGGHPALQVAPGPDHAAVIAARRYQAETAGITVNSMDVPTDRDSQAMVTGAALQAVIDQNYTCQWKTADGFVDLAAQQIIALASAMRAHVQACFDREAALLDALAAGTYTDDQLDQGWPA</sequence>
<dbReference type="InterPro" id="IPR025484">
    <property type="entry name" value="DUF4376"/>
</dbReference>
<dbReference type="AlphaFoldDB" id="A0A6G6IVE5"/>